<feature type="domain" description="Carrier" evidence="4">
    <location>
        <begin position="929"/>
        <end position="1004"/>
    </location>
</feature>
<dbReference type="OrthoDB" id="323926at2"/>
<dbReference type="InterPro" id="IPR009081">
    <property type="entry name" value="PP-bd_ACP"/>
</dbReference>
<keyword evidence="6" id="KW-1185">Reference proteome</keyword>
<accession>A0A127V9N9</accession>
<sequence>MIKRYNLSPQQSITYLTDSDAYNVMAFSLDKTYSQKLYDAIQEVLNDELCIYMSITSLGKEPILSVGEERNFEVKLSPKEEIENVENLAYKKHNLSITIVQNDENAVSLTFKYCLYYFDNWSIITLYHRILEKYHTGTYHKSDVDYLQYSAWREHINSEEGNEENLKFWRDTMTNFRPFRTNLELNLSEAGKRKTQIHKLGDKLVEILRKPPIDKEILLLSGWHYTLSQVSADKNAAYGLGYVSHGRSFDQLYNNIGLYANPLPFYAEAIKDFSKIEEYCGSIAKLMTLLNSRKEYIPHNQDYSDFMKSNFRYIFEFIDLGIITKDKTQVSQLIDHRNNYSGFITQVYSAEDETTIALHHNDIIRSEDVAYLMQLWEHNTIQLIEKFHENIDAIESYGTGSAKQLKKESTETGESLLDRYFDTVQHFPDRIAVEDENGKYSYKQINDKSNELAALILQKISDTSSPTIGVMYDADYHLIVAFLAILKINGSIVPIDPNDSEQRIKHILTHVNAQLLITGSSYQKEEFEPKFFLDMLNLTGANPKADNSFKSTVVRTPDSTSYIIYTSGTTGVPKGVCIQDKSLLNYVDFLNGTLDISHNDTSILLSSYAFDLGYTSLWGTLLSGGKLQMVKKDTLYDVDDVISKIIDKKVTYIKTTPSYFNAILNAKDFHKLEGSALKKIILGGEKIKTKDLTDFKNYFQTITLINHYGPTETTIGTVFKRIRSIEKYVERPVIGTPIPNNFVVVLDDRNKEVQKYETGNIYIGGIGLAKGYLHDDDLTSEKFIVHPEYGRMYATGDVGFFTLENEIMFLGRGDSQVKIRGYRVEPDEVKNVIRSFPEVTDAVVLPIENGGETELCAFIAGFSKEKASVLEAFLKTSLPEYMIPAKILFIDKVPLTTNNKVDLKALQHLYEEDKSGKGIPELYKEMESFVTTELHGQLSRIWKETLMVDEITGSSNFFSLGGHSLKGIQMLNKIYKEFNVKIRLGDIYKYPEFEGLSGFLLEKVNQSDESSYTKIYPVPVQSRYEVSNSQKRMWLSTINKESAGLFNVPMHYSINGALNIDAIKASFLALIQKHETLRTVFKYEDGDIYQYILSAEDIDLHIPVVNITDTPPIISFLRQERYKSFDLSHELPIRLTLIKKSETAYILATTLHHIISDGWSRELLYKEIKENYNTYLKDRHINVKPLAIQYKDYVSWHKRKYNTYEDFWKNFFSEDIPALDFPIDYVRPGMISYNGTAISTTLTKNLAGLKQSLKERSLSLNNYLIGTYGLLIHAYTAQSKFYIGTISSGRTHVDTEQIIGSFINYLPLKIKVSSGMNFHTFLEENTKGFVQVYENEDYPFDLMVEKYLPSNDASRNPFFDTTIVLHNEEEISRKVFFDDGVEIEEFTHEEEIGTHSKIEFKIDLTIRKEELNIRLEYNTDIFSESKMRKFLQLYSDLIEKMVNNYEGTLDEVIDALRIEISQDQEFLI</sequence>
<dbReference type="CDD" id="cd05930">
    <property type="entry name" value="A_NRPS"/>
    <property type="match status" value="1"/>
</dbReference>
<dbReference type="Pfam" id="PF00501">
    <property type="entry name" value="AMP-binding"/>
    <property type="match status" value="1"/>
</dbReference>
<keyword evidence="3" id="KW-0597">Phosphoprotein</keyword>
<dbReference type="GO" id="GO:0005737">
    <property type="term" value="C:cytoplasm"/>
    <property type="evidence" value="ECO:0007669"/>
    <property type="project" value="TreeGrafter"/>
</dbReference>
<comment type="cofactor">
    <cofactor evidence="1">
        <name>pantetheine 4'-phosphate</name>
        <dbReference type="ChEBI" id="CHEBI:47942"/>
    </cofactor>
</comment>
<dbReference type="GO" id="GO:0044550">
    <property type="term" value="P:secondary metabolite biosynthetic process"/>
    <property type="evidence" value="ECO:0007669"/>
    <property type="project" value="TreeGrafter"/>
</dbReference>
<dbReference type="Gene3D" id="3.30.300.30">
    <property type="match status" value="1"/>
</dbReference>
<dbReference type="Gene3D" id="3.40.50.12780">
    <property type="entry name" value="N-terminal domain of ligase-like"/>
    <property type="match status" value="1"/>
</dbReference>
<dbReference type="InterPro" id="IPR025110">
    <property type="entry name" value="AMP-bd_C"/>
</dbReference>
<dbReference type="GO" id="GO:0031177">
    <property type="term" value="F:phosphopantetheine binding"/>
    <property type="evidence" value="ECO:0007669"/>
    <property type="project" value="TreeGrafter"/>
</dbReference>
<dbReference type="RefSeq" id="WP_068397386.1">
    <property type="nucleotide sequence ID" value="NZ_CP014504.1"/>
</dbReference>
<dbReference type="InterPro" id="IPR042099">
    <property type="entry name" value="ANL_N_sf"/>
</dbReference>
<dbReference type="PROSITE" id="PS00455">
    <property type="entry name" value="AMP_BINDING"/>
    <property type="match status" value="1"/>
</dbReference>
<protein>
    <submittedName>
        <fullName evidence="5">Non-ribosomal peptide synthase</fullName>
    </submittedName>
</protein>
<reference evidence="5 6" key="1">
    <citation type="submission" date="2016-03" db="EMBL/GenBank/DDBJ databases">
        <title>Complete genome sequence of Pedobacter cryoconitis PAMC 27485.</title>
        <authorList>
            <person name="Lee J."/>
            <person name="Kim O.-S."/>
        </authorList>
    </citation>
    <scope>NUCLEOTIDE SEQUENCE [LARGE SCALE GENOMIC DNA]</scope>
    <source>
        <strain evidence="5 6">PAMC 27485</strain>
    </source>
</reference>
<dbReference type="NCBIfam" id="TIGR01733">
    <property type="entry name" value="AA-adenyl-dom"/>
    <property type="match status" value="1"/>
</dbReference>
<dbReference type="InterPro" id="IPR023213">
    <property type="entry name" value="CAT-like_dom_sf"/>
</dbReference>
<dbReference type="PROSITE" id="PS50075">
    <property type="entry name" value="CARRIER"/>
    <property type="match status" value="1"/>
</dbReference>
<dbReference type="InterPro" id="IPR001242">
    <property type="entry name" value="Condensation_dom"/>
</dbReference>
<dbReference type="SUPFAM" id="SSF47336">
    <property type="entry name" value="ACP-like"/>
    <property type="match status" value="1"/>
</dbReference>
<dbReference type="Gene3D" id="3.30.559.30">
    <property type="entry name" value="Nonribosomal peptide synthetase, condensation domain"/>
    <property type="match status" value="2"/>
</dbReference>
<dbReference type="InterPro" id="IPR020845">
    <property type="entry name" value="AMP-binding_CS"/>
</dbReference>
<dbReference type="InterPro" id="IPR000873">
    <property type="entry name" value="AMP-dep_synth/lig_dom"/>
</dbReference>
<dbReference type="InterPro" id="IPR045851">
    <property type="entry name" value="AMP-bd_C_sf"/>
</dbReference>
<dbReference type="EMBL" id="CP014504">
    <property type="protein sequence ID" value="AMP97959.1"/>
    <property type="molecule type" value="Genomic_DNA"/>
</dbReference>
<dbReference type="GO" id="GO:0003824">
    <property type="term" value="F:catalytic activity"/>
    <property type="evidence" value="ECO:0007669"/>
    <property type="project" value="InterPro"/>
</dbReference>
<dbReference type="KEGG" id="pcm:AY601_1028"/>
<dbReference type="Gene3D" id="1.10.1200.10">
    <property type="entry name" value="ACP-like"/>
    <property type="match status" value="1"/>
</dbReference>
<organism evidence="5 6">
    <name type="scientific">Pedobacter cryoconitis</name>
    <dbReference type="NCBI Taxonomy" id="188932"/>
    <lineage>
        <taxon>Bacteria</taxon>
        <taxon>Pseudomonadati</taxon>
        <taxon>Bacteroidota</taxon>
        <taxon>Sphingobacteriia</taxon>
        <taxon>Sphingobacteriales</taxon>
        <taxon>Sphingobacteriaceae</taxon>
        <taxon>Pedobacter</taxon>
    </lineage>
</organism>
<dbReference type="PANTHER" id="PTHR45527:SF1">
    <property type="entry name" value="FATTY ACID SYNTHASE"/>
    <property type="match status" value="1"/>
</dbReference>
<evidence type="ECO:0000259" key="4">
    <source>
        <dbReference type="PROSITE" id="PS50075"/>
    </source>
</evidence>
<dbReference type="InterPro" id="IPR036736">
    <property type="entry name" value="ACP-like_sf"/>
</dbReference>
<evidence type="ECO:0000313" key="6">
    <source>
        <dbReference type="Proteomes" id="UP000071561"/>
    </source>
</evidence>
<dbReference type="SUPFAM" id="SSF56801">
    <property type="entry name" value="Acetyl-CoA synthetase-like"/>
    <property type="match status" value="1"/>
</dbReference>
<dbReference type="GO" id="GO:0043041">
    <property type="term" value="P:amino acid activation for nonribosomal peptide biosynthetic process"/>
    <property type="evidence" value="ECO:0007669"/>
    <property type="project" value="TreeGrafter"/>
</dbReference>
<dbReference type="SUPFAM" id="SSF52777">
    <property type="entry name" value="CoA-dependent acyltransferases"/>
    <property type="match status" value="2"/>
</dbReference>
<dbReference type="InterPro" id="IPR006162">
    <property type="entry name" value="Ppantetheine_attach_site"/>
</dbReference>
<evidence type="ECO:0000256" key="2">
    <source>
        <dbReference type="ARBA" id="ARBA00022450"/>
    </source>
</evidence>
<evidence type="ECO:0000313" key="5">
    <source>
        <dbReference type="EMBL" id="AMP97959.1"/>
    </source>
</evidence>
<dbReference type="Pfam" id="PF00668">
    <property type="entry name" value="Condensation"/>
    <property type="match status" value="2"/>
</dbReference>
<proteinExistence type="predicted"/>
<dbReference type="PANTHER" id="PTHR45527">
    <property type="entry name" value="NONRIBOSOMAL PEPTIDE SYNTHETASE"/>
    <property type="match status" value="1"/>
</dbReference>
<gene>
    <name evidence="5" type="ORF">AY601_1028</name>
</gene>
<dbReference type="PATRIC" id="fig|188932.3.peg.1060"/>
<dbReference type="Pfam" id="PF00550">
    <property type="entry name" value="PP-binding"/>
    <property type="match status" value="1"/>
</dbReference>
<dbReference type="InterPro" id="IPR010071">
    <property type="entry name" value="AA_adenyl_dom"/>
</dbReference>
<evidence type="ECO:0000256" key="3">
    <source>
        <dbReference type="ARBA" id="ARBA00022553"/>
    </source>
</evidence>
<dbReference type="PROSITE" id="PS00012">
    <property type="entry name" value="PHOSPHOPANTETHEINE"/>
    <property type="match status" value="1"/>
</dbReference>
<dbReference type="Pfam" id="PF13193">
    <property type="entry name" value="AMP-binding_C"/>
    <property type="match status" value="1"/>
</dbReference>
<dbReference type="Proteomes" id="UP000071561">
    <property type="component" value="Chromosome"/>
</dbReference>
<dbReference type="Gene3D" id="3.30.559.10">
    <property type="entry name" value="Chloramphenicol acetyltransferase-like domain"/>
    <property type="match status" value="2"/>
</dbReference>
<evidence type="ECO:0000256" key="1">
    <source>
        <dbReference type="ARBA" id="ARBA00001957"/>
    </source>
</evidence>
<keyword evidence="2" id="KW-0596">Phosphopantetheine</keyword>
<name>A0A127V9N9_9SPHI</name>